<comment type="cofactor">
    <cofactor evidence="1">
        <name>Zn(2+)</name>
        <dbReference type="ChEBI" id="CHEBI:29105"/>
    </cofactor>
</comment>
<proteinExistence type="inferred from homology"/>
<evidence type="ECO:0000256" key="4">
    <source>
        <dbReference type="ARBA" id="ARBA00022833"/>
    </source>
</evidence>
<name>A0ABY2SFG1_9HYPH</name>
<comment type="caution">
    <text evidence="7">The sequence shown here is derived from an EMBL/GenBank/DDBJ whole genome shotgun (WGS) entry which is preliminary data.</text>
</comment>
<evidence type="ECO:0000256" key="2">
    <source>
        <dbReference type="ARBA" id="ARBA00022723"/>
    </source>
</evidence>
<dbReference type="Proteomes" id="UP000305202">
    <property type="component" value="Unassembled WGS sequence"/>
</dbReference>
<organism evidence="7 8">
    <name type="scientific">Martelella alba</name>
    <dbReference type="NCBI Taxonomy" id="2590451"/>
    <lineage>
        <taxon>Bacteria</taxon>
        <taxon>Pseudomonadati</taxon>
        <taxon>Pseudomonadota</taxon>
        <taxon>Alphaproteobacteria</taxon>
        <taxon>Hyphomicrobiales</taxon>
        <taxon>Aurantimonadaceae</taxon>
        <taxon>Martelella</taxon>
    </lineage>
</organism>
<keyword evidence="4" id="KW-0862">Zinc</keyword>
<evidence type="ECO:0000256" key="1">
    <source>
        <dbReference type="ARBA" id="ARBA00001947"/>
    </source>
</evidence>
<sequence length="239" mass="27801">MCINHSIDELDNLLNPFPLKLEMGINRTSNNLLIVAVRTDLQGCTGEMLEWWYRFFCSNEHFKWWHPCDHKLFYGWDDKWIPGKNFIDATVHFVEKLGNIAPLSTKIKYCHPENFFSARKLIEAHRKKWISTAICGYIGLGNKINLDENGNPLDGIVMHLARDTSWGCVLRSRYIFGERADENSFFSNTKNDLTSRILADDIGLNLMQHCHREYISLAHFLPSLYYSSNIENVITPAQW</sequence>
<dbReference type="GO" id="GO:0016787">
    <property type="term" value="F:hydrolase activity"/>
    <property type="evidence" value="ECO:0007669"/>
    <property type="project" value="UniProtKB-KW"/>
</dbReference>
<accession>A0ABY2SFG1</accession>
<keyword evidence="3 7" id="KW-0378">Hydrolase</keyword>
<dbReference type="InterPro" id="IPR041526">
    <property type="entry name" value="DAPG_hydrolase"/>
</dbReference>
<gene>
    <name evidence="7" type="ORF">FCN80_24795</name>
</gene>
<feature type="domain" description="DAPG hydrolase PhiG" evidence="6">
    <location>
        <begin position="6"/>
        <end position="226"/>
    </location>
</feature>
<evidence type="ECO:0000313" key="7">
    <source>
        <dbReference type="EMBL" id="TKI02499.1"/>
    </source>
</evidence>
<protein>
    <submittedName>
        <fullName evidence="7">Hydrolase</fullName>
    </submittedName>
</protein>
<keyword evidence="8" id="KW-1185">Reference proteome</keyword>
<evidence type="ECO:0000259" key="6">
    <source>
        <dbReference type="Pfam" id="PF18089"/>
    </source>
</evidence>
<reference evidence="7 8" key="1">
    <citation type="submission" date="2019-04" db="EMBL/GenBank/DDBJ databases">
        <authorList>
            <person name="Li M."/>
            <person name="Gao C."/>
        </authorList>
    </citation>
    <scope>NUCLEOTIDE SEQUENCE [LARGE SCALE GENOMIC DNA]</scope>
    <source>
        <strain evidence="7 8">BGMRC 2031</strain>
    </source>
</reference>
<dbReference type="EMBL" id="SZPQ01000074">
    <property type="protein sequence ID" value="TKI02499.1"/>
    <property type="molecule type" value="Genomic_DNA"/>
</dbReference>
<dbReference type="RefSeq" id="WP_136992987.1">
    <property type="nucleotide sequence ID" value="NZ_SZPQ01000074.1"/>
</dbReference>
<evidence type="ECO:0000256" key="5">
    <source>
        <dbReference type="ARBA" id="ARBA00023459"/>
    </source>
</evidence>
<evidence type="ECO:0000313" key="8">
    <source>
        <dbReference type="Proteomes" id="UP000305202"/>
    </source>
</evidence>
<keyword evidence="2" id="KW-0479">Metal-binding</keyword>
<dbReference type="Pfam" id="PF18089">
    <property type="entry name" value="DAPG_hydrolase"/>
    <property type="match status" value="1"/>
</dbReference>
<evidence type="ECO:0000256" key="3">
    <source>
        <dbReference type="ARBA" id="ARBA00022801"/>
    </source>
</evidence>
<comment type="similarity">
    <text evidence="5">Belongs to the DAPG/phloretin hydrolase family.</text>
</comment>